<reference evidence="2 3" key="1">
    <citation type="submission" date="2014-06" db="EMBL/GenBank/DDBJ databases">
        <title>Saccharopolyspora rectivirgula DSM-43113 Genome sequencing.</title>
        <authorList>
            <person name="Barrera C."/>
            <person name="Millon L."/>
            <person name="Rognon B."/>
            <person name="Zaugg C."/>
            <person name="Monod M."/>
        </authorList>
    </citation>
    <scope>NUCLEOTIDE SEQUENCE [LARGE SCALE GENOMIC DNA]</scope>
    <source>
        <strain evidence="2 3">DSM 43113</strain>
    </source>
</reference>
<dbReference type="Proteomes" id="UP000031419">
    <property type="component" value="Unassembled WGS sequence"/>
</dbReference>
<dbReference type="EMBL" id="JNVU01000035">
    <property type="protein sequence ID" value="KEI43747.1"/>
    <property type="molecule type" value="Genomic_DNA"/>
</dbReference>
<feature type="compositionally biased region" description="Pro residues" evidence="1">
    <location>
        <begin position="324"/>
        <end position="350"/>
    </location>
</feature>
<proteinExistence type="predicted"/>
<feature type="region of interest" description="Disordered" evidence="1">
    <location>
        <begin position="16"/>
        <end position="96"/>
    </location>
</feature>
<feature type="compositionally biased region" description="Low complexity" evidence="1">
    <location>
        <begin position="48"/>
        <end position="58"/>
    </location>
</feature>
<gene>
    <name evidence="2" type="ORF">GU90_14115</name>
</gene>
<dbReference type="AlphaFoldDB" id="A0A073AXG4"/>
<feature type="compositionally biased region" description="Low complexity" evidence="1">
    <location>
        <begin position="351"/>
        <end position="371"/>
    </location>
</feature>
<feature type="compositionally biased region" description="Polar residues" evidence="1">
    <location>
        <begin position="16"/>
        <end position="30"/>
    </location>
</feature>
<sequence length="400" mass="41853">MQAALVTGGVLAVGSGVSTAGETRTDQPTTPLGELPPDFGTGGYGWHGTRFTGELFTGETGGRHGEPAGGPSAPPRRSSAEPRAVLDEEPTEEIPVLREQHWLDPQSKHAKREPVAQVRSLHLAGWVADIQPGRHAADAPAIGTPAEGFHRSLSWSGPIGEVVTAGRPAKSPAHRGAPRQEGLLAPEPGFTGFTGFAGAEEPAGERKSASGGAQPLLLAEDVDLTSAEVPSLRSKLIPVPDEALRAALREISREFPENKTDPLEIPGEHHLAVTELPELPVPLGLVREASGTGPPMEAFGDARTSRIATALLGTESTTVDSLVPAPPRQQPRPPGADRPARSAPPRPQPAPIRRTAGGPLPLATDALPPLDALEEQTRPLPRVPASELLANADTVVFERI</sequence>
<feature type="region of interest" description="Disordered" evidence="1">
    <location>
        <begin position="314"/>
        <end position="385"/>
    </location>
</feature>
<evidence type="ECO:0000313" key="3">
    <source>
        <dbReference type="Proteomes" id="UP000031419"/>
    </source>
</evidence>
<evidence type="ECO:0000256" key="1">
    <source>
        <dbReference type="SAM" id="MobiDB-lite"/>
    </source>
</evidence>
<feature type="region of interest" description="Disordered" evidence="1">
    <location>
        <begin position="166"/>
        <end position="187"/>
    </location>
</feature>
<comment type="caution">
    <text evidence="2">The sequence shown here is derived from an EMBL/GenBank/DDBJ whole genome shotgun (WGS) entry which is preliminary data.</text>
</comment>
<name>A0A073AXG4_9PSEU</name>
<keyword evidence="3" id="KW-1185">Reference proteome</keyword>
<organism evidence="2 3">
    <name type="scientific">Saccharopolyspora rectivirgula</name>
    <dbReference type="NCBI Taxonomy" id="28042"/>
    <lineage>
        <taxon>Bacteria</taxon>
        <taxon>Bacillati</taxon>
        <taxon>Actinomycetota</taxon>
        <taxon>Actinomycetes</taxon>
        <taxon>Pseudonocardiales</taxon>
        <taxon>Pseudonocardiaceae</taxon>
        <taxon>Saccharopolyspora</taxon>
    </lineage>
</organism>
<dbReference type="STRING" id="28042.GU90_14115"/>
<accession>A0A073AXG4</accession>
<evidence type="ECO:0000313" key="2">
    <source>
        <dbReference type="EMBL" id="KEI43747.1"/>
    </source>
</evidence>
<protein>
    <submittedName>
        <fullName evidence="2">Uncharacterized protein</fullName>
    </submittedName>
</protein>